<keyword evidence="4 6" id="KW-0503">Monooxygenase</keyword>
<dbReference type="FunFam" id="3.20.20.30:FF:000012">
    <property type="entry name" value="Alkanesulfonate monooxygenase"/>
    <property type="match status" value="1"/>
</dbReference>
<dbReference type="Gene3D" id="3.20.20.30">
    <property type="entry name" value="Luciferase-like domain"/>
    <property type="match status" value="1"/>
</dbReference>
<dbReference type="InterPro" id="IPR050172">
    <property type="entry name" value="SsuD_RutA_monooxygenase"/>
</dbReference>
<evidence type="ECO:0000256" key="4">
    <source>
        <dbReference type="ARBA" id="ARBA00023033"/>
    </source>
</evidence>
<dbReference type="SUPFAM" id="SSF51679">
    <property type="entry name" value="Bacterial luciferase-like"/>
    <property type="match status" value="1"/>
</dbReference>
<protein>
    <submittedName>
        <fullName evidence="6">Alkanesulfonate monooxygenase</fullName>
    </submittedName>
</protein>
<evidence type="ECO:0000256" key="2">
    <source>
        <dbReference type="ARBA" id="ARBA00022643"/>
    </source>
</evidence>
<accession>A0A1A9KJA9</accession>
<dbReference type="GO" id="GO:0008726">
    <property type="term" value="F:alkanesulfonate monooxygenase activity"/>
    <property type="evidence" value="ECO:0007669"/>
    <property type="project" value="TreeGrafter"/>
</dbReference>
<dbReference type="RefSeq" id="WP_058071687.1">
    <property type="nucleotide sequence ID" value="NZ_BDGS01000001.1"/>
</dbReference>
<dbReference type="GO" id="GO:0046306">
    <property type="term" value="P:alkanesulfonate catabolic process"/>
    <property type="evidence" value="ECO:0007669"/>
    <property type="project" value="TreeGrafter"/>
</dbReference>
<dbReference type="Pfam" id="PF00296">
    <property type="entry name" value="Bac_luciferase"/>
    <property type="match status" value="1"/>
</dbReference>
<evidence type="ECO:0000256" key="1">
    <source>
        <dbReference type="ARBA" id="ARBA00022630"/>
    </source>
</evidence>
<evidence type="ECO:0000313" key="7">
    <source>
        <dbReference type="Proteomes" id="UP000077748"/>
    </source>
</evidence>
<name>A0A1A9KJA9_9PSED</name>
<feature type="domain" description="Luciferase-like" evidence="5">
    <location>
        <begin position="21"/>
        <end position="322"/>
    </location>
</feature>
<reference evidence="6 7" key="1">
    <citation type="submission" date="2016-05" db="EMBL/GenBank/DDBJ databases">
        <title>Genome Sequence of Pseudomonas citronellolis Strain SJTE-3, an Estrogens and Persistent Organic Pollutants degradation strain.</title>
        <authorList>
            <person name="Liang R."/>
        </authorList>
    </citation>
    <scope>NUCLEOTIDE SEQUENCE [LARGE SCALE GENOMIC DNA]</scope>
    <source>
        <strain evidence="6 7">SJTE-3</strain>
    </source>
</reference>
<keyword evidence="1" id="KW-0285">Flavoprotein</keyword>
<evidence type="ECO:0000259" key="5">
    <source>
        <dbReference type="Pfam" id="PF00296"/>
    </source>
</evidence>
<sequence length="360" mass="39591">MSIQFLGMIGHRLASETIAPAGPILDKQYIAAFARAHEEAGFDRILVGYWSDQPDGFLVAATAGLATSRINFLLAHRPGFVAPTLAARKLATLEHLLDGRLAVHIISGGSDADQRKDGDYLDHDQRYARSDEFIEVLKRTWTSAEPFDFHGEHYRVEQAFSAIRPQQQPHIPVYFGGSSEAALKVAGRQADVFMLWGEPLAQAAETIAAVREQARQNGREVEFSLSFRPILGRTEEEAWARAEAIRATASQRLGEAGFPKGKPQSVGAQRLLKAVEQGDRVDERLWTGIAKLVGGGHNSTALVGTPEQVADALLAYYELGVRSILIRGFDPLNDAVEYGRELIPLTRAKVAERERRRATA</sequence>
<keyword evidence="2" id="KW-0288">FMN</keyword>
<dbReference type="Proteomes" id="UP000077748">
    <property type="component" value="Chromosome"/>
</dbReference>
<dbReference type="InterPro" id="IPR036661">
    <property type="entry name" value="Luciferase-like_sf"/>
</dbReference>
<dbReference type="InterPro" id="IPR011251">
    <property type="entry name" value="Luciferase-like_dom"/>
</dbReference>
<dbReference type="PANTHER" id="PTHR42847:SF9">
    <property type="entry name" value="BLL6451 PROTEIN"/>
    <property type="match status" value="1"/>
</dbReference>
<dbReference type="PANTHER" id="PTHR42847">
    <property type="entry name" value="ALKANESULFONATE MONOOXYGENASE"/>
    <property type="match status" value="1"/>
</dbReference>
<evidence type="ECO:0000256" key="3">
    <source>
        <dbReference type="ARBA" id="ARBA00023002"/>
    </source>
</evidence>
<dbReference type="EMBL" id="CP015878">
    <property type="protein sequence ID" value="ANI17608.1"/>
    <property type="molecule type" value="Genomic_DNA"/>
</dbReference>
<keyword evidence="3" id="KW-0560">Oxidoreductase</keyword>
<dbReference type="CDD" id="cd01094">
    <property type="entry name" value="Alkanesulfonate_monoxygenase"/>
    <property type="match status" value="1"/>
</dbReference>
<gene>
    <name evidence="6" type="ORF">A9C11_28080</name>
</gene>
<proteinExistence type="predicted"/>
<evidence type="ECO:0000313" key="6">
    <source>
        <dbReference type="EMBL" id="ANI17608.1"/>
    </source>
</evidence>
<organism evidence="6 7">
    <name type="scientific">Pseudomonas citronellolis</name>
    <dbReference type="NCBI Taxonomy" id="53408"/>
    <lineage>
        <taxon>Bacteria</taxon>
        <taxon>Pseudomonadati</taxon>
        <taxon>Pseudomonadota</taxon>
        <taxon>Gammaproteobacteria</taxon>
        <taxon>Pseudomonadales</taxon>
        <taxon>Pseudomonadaceae</taxon>
        <taxon>Pseudomonas</taxon>
    </lineage>
</organism>
<dbReference type="AlphaFoldDB" id="A0A1A9KJA9"/>